<evidence type="ECO:0000313" key="3">
    <source>
        <dbReference type="EMBL" id="ROO84526.1"/>
    </source>
</evidence>
<reference evidence="3 4" key="1">
    <citation type="submission" date="2018-11" db="EMBL/GenBank/DDBJ databases">
        <title>Sequencing the genomes of 1000 actinobacteria strains.</title>
        <authorList>
            <person name="Klenk H.-P."/>
        </authorList>
    </citation>
    <scope>NUCLEOTIDE SEQUENCE [LARGE SCALE GENOMIC DNA]</scope>
    <source>
        <strain evidence="3 4">DSM 44254</strain>
    </source>
</reference>
<dbReference type="PRINTS" id="PR00420">
    <property type="entry name" value="RNGMNOXGNASE"/>
</dbReference>
<accession>A0A3N1CT89</accession>
<dbReference type="EMBL" id="RJKE01000001">
    <property type="protein sequence ID" value="ROO84526.1"/>
    <property type="molecule type" value="Genomic_DNA"/>
</dbReference>
<keyword evidence="4" id="KW-1185">Reference proteome</keyword>
<gene>
    <name evidence="3" type="ORF">EDD29_2053</name>
</gene>
<dbReference type="OrthoDB" id="3356051at2"/>
<evidence type="ECO:0000313" key="4">
    <source>
        <dbReference type="Proteomes" id="UP000272400"/>
    </source>
</evidence>
<dbReference type="AlphaFoldDB" id="A0A3N1CT89"/>
<dbReference type="Pfam" id="PF01494">
    <property type="entry name" value="FAD_binding_3"/>
    <property type="match status" value="1"/>
</dbReference>
<evidence type="ECO:0000256" key="1">
    <source>
        <dbReference type="SAM" id="MobiDB-lite"/>
    </source>
</evidence>
<dbReference type="InterPro" id="IPR002938">
    <property type="entry name" value="FAD-bd"/>
</dbReference>
<dbReference type="Proteomes" id="UP000272400">
    <property type="component" value="Unassembled WGS sequence"/>
</dbReference>
<name>A0A3N1CT89_9ACTN</name>
<dbReference type="Gene3D" id="3.50.50.60">
    <property type="entry name" value="FAD/NAD(P)-binding domain"/>
    <property type="match status" value="1"/>
</dbReference>
<feature type="region of interest" description="Disordered" evidence="1">
    <location>
        <begin position="343"/>
        <end position="362"/>
    </location>
</feature>
<dbReference type="InterPro" id="IPR051704">
    <property type="entry name" value="FAD_aromatic-hydroxylase"/>
</dbReference>
<protein>
    <submittedName>
        <fullName evidence="3">2-polyprenyl-6-methoxyphenol hydroxylase-like FAD-dependent oxidoreductase</fullName>
    </submittedName>
</protein>
<dbReference type="SUPFAM" id="SSF51905">
    <property type="entry name" value="FAD/NAD(P)-binding domain"/>
    <property type="match status" value="1"/>
</dbReference>
<sequence>MKVLISGAGAAGSALAFWLGRNGHEVTVVERAPALRPGGHAVDVRGAAVEVAARMGIDAQIREARTAYRGMSMLDGDGVEVFRDTESTYSGGRIGNDDVELLRADLARILFDRAPAEYLFGDAVTALDEHADGVRVEFERAAPREFDLVIGADGLHSRVRALAFGPEDEFVHLLGQYIGIYSVDNFLGLEDWQTWLRDGDTGYGLFTTRDNARLTVFLGFEAAPFAYDHRDVEGQKRLVAERFKDARWETPRLLEAMRDAPDFYFDAVAQVRMDRWTSGRVALLGDAAYCPSPMSGQGTSLALVGAYVLAEELNRADHTTAFSRYETRMRPFVEANQALALENPGGPAPEESVDKAKNAIAL</sequence>
<feature type="compositionally biased region" description="Basic and acidic residues" evidence="1">
    <location>
        <begin position="352"/>
        <end position="362"/>
    </location>
</feature>
<dbReference type="PANTHER" id="PTHR46865:SF2">
    <property type="entry name" value="MONOOXYGENASE"/>
    <property type="match status" value="1"/>
</dbReference>
<evidence type="ECO:0000259" key="2">
    <source>
        <dbReference type="Pfam" id="PF01494"/>
    </source>
</evidence>
<organism evidence="3 4">
    <name type="scientific">Actinocorallia herbida</name>
    <dbReference type="NCBI Taxonomy" id="58109"/>
    <lineage>
        <taxon>Bacteria</taxon>
        <taxon>Bacillati</taxon>
        <taxon>Actinomycetota</taxon>
        <taxon>Actinomycetes</taxon>
        <taxon>Streptosporangiales</taxon>
        <taxon>Thermomonosporaceae</taxon>
        <taxon>Actinocorallia</taxon>
    </lineage>
</organism>
<dbReference type="RefSeq" id="WP_123664132.1">
    <property type="nucleotide sequence ID" value="NZ_RJKE01000001.1"/>
</dbReference>
<proteinExistence type="predicted"/>
<dbReference type="Gene3D" id="3.30.9.10">
    <property type="entry name" value="D-Amino Acid Oxidase, subunit A, domain 2"/>
    <property type="match status" value="1"/>
</dbReference>
<feature type="domain" description="FAD-binding" evidence="2">
    <location>
        <begin position="2"/>
        <end position="333"/>
    </location>
</feature>
<dbReference type="PANTHER" id="PTHR46865">
    <property type="entry name" value="OXIDOREDUCTASE-RELATED"/>
    <property type="match status" value="1"/>
</dbReference>
<comment type="caution">
    <text evidence="3">The sequence shown here is derived from an EMBL/GenBank/DDBJ whole genome shotgun (WGS) entry which is preliminary data.</text>
</comment>
<dbReference type="GO" id="GO:0071949">
    <property type="term" value="F:FAD binding"/>
    <property type="evidence" value="ECO:0007669"/>
    <property type="project" value="InterPro"/>
</dbReference>
<dbReference type="InterPro" id="IPR036188">
    <property type="entry name" value="FAD/NAD-bd_sf"/>
</dbReference>